<dbReference type="SMART" id="SM00320">
    <property type="entry name" value="WD40"/>
    <property type="match status" value="7"/>
</dbReference>
<organism evidence="9 10">
    <name type="scientific">Bradyrhizobium elkanii</name>
    <dbReference type="NCBI Taxonomy" id="29448"/>
    <lineage>
        <taxon>Bacteria</taxon>
        <taxon>Pseudomonadati</taxon>
        <taxon>Pseudomonadota</taxon>
        <taxon>Alphaproteobacteria</taxon>
        <taxon>Hyphomicrobiales</taxon>
        <taxon>Nitrobacteraceae</taxon>
        <taxon>Bradyrhizobium</taxon>
    </lineage>
</organism>
<dbReference type="Gene3D" id="2.130.10.10">
    <property type="entry name" value="YVTN repeat-like/Quinoprotein amine dehydrogenase"/>
    <property type="match status" value="2"/>
</dbReference>
<dbReference type="PROSITE" id="PS50294">
    <property type="entry name" value="WD_REPEATS_REGION"/>
    <property type="match status" value="3"/>
</dbReference>
<dbReference type="InterPro" id="IPR036322">
    <property type="entry name" value="WD40_repeat_dom_sf"/>
</dbReference>
<keyword evidence="5 7" id="KW-0408">Iron</keyword>
<dbReference type="SUPFAM" id="SSF46626">
    <property type="entry name" value="Cytochrome c"/>
    <property type="match status" value="1"/>
</dbReference>
<keyword evidence="2 7" id="KW-0349">Heme</keyword>
<evidence type="ECO:0000256" key="5">
    <source>
        <dbReference type="ARBA" id="ARBA00023004"/>
    </source>
</evidence>
<dbReference type="PROSITE" id="PS51007">
    <property type="entry name" value="CYTC"/>
    <property type="match status" value="1"/>
</dbReference>
<dbReference type="CDD" id="cd00200">
    <property type="entry name" value="WD40"/>
    <property type="match status" value="1"/>
</dbReference>
<evidence type="ECO:0000313" key="9">
    <source>
        <dbReference type="EMBL" id="MEY9315935.1"/>
    </source>
</evidence>
<name>A0ABV4EXR8_BRAEL</name>
<dbReference type="Proteomes" id="UP001565471">
    <property type="component" value="Unassembled WGS sequence"/>
</dbReference>
<dbReference type="PANTHER" id="PTHR19879:SF9">
    <property type="entry name" value="TRANSCRIPTION INITIATION FACTOR TFIID SUBUNIT 5"/>
    <property type="match status" value="1"/>
</dbReference>
<protein>
    <submittedName>
        <fullName evidence="9">Cytochrome c</fullName>
    </submittedName>
</protein>
<dbReference type="SUPFAM" id="SSF50978">
    <property type="entry name" value="WD40 repeat-like"/>
    <property type="match status" value="1"/>
</dbReference>
<dbReference type="PROSITE" id="PS50082">
    <property type="entry name" value="WD_REPEATS_2"/>
    <property type="match status" value="5"/>
</dbReference>
<dbReference type="InterPro" id="IPR015943">
    <property type="entry name" value="WD40/YVTN_repeat-like_dom_sf"/>
</dbReference>
<keyword evidence="10" id="KW-1185">Reference proteome</keyword>
<dbReference type="Pfam" id="PF00400">
    <property type="entry name" value="WD40"/>
    <property type="match status" value="6"/>
</dbReference>
<feature type="domain" description="Cytochrome c" evidence="8">
    <location>
        <begin position="392"/>
        <end position="493"/>
    </location>
</feature>
<keyword evidence="3 7" id="KW-0479">Metal-binding</keyword>
<dbReference type="PRINTS" id="PR00604">
    <property type="entry name" value="CYTCHRMECIAB"/>
</dbReference>
<evidence type="ECO:0000256" key="2">
    <source>
        <dbReference type="ARBA" id="ARBA00022617"/>
    </source>
</evidence>
<evidence type="ECO:0000313" key="10">
    <source>
        <dbReference type="Proteomes" id="UP001565471"/>
    </source>
</evidence>
<keyword evidence="4" id="KW-0249">Electron transport</keyword>
<dbReference type="EMBL" id="JBGBZA010000002">
    <property type="protein sequence ID" value="MEY9315935.1"/>
    <property type="molecule type" value="Genomic_DNA"/>
</dbReference>
<dbReference type="PANTHER" id="PTHR19879">
    <property type="entry name" value="TRANSCRIPTION INITIATION FACTOR TFIID"/>
    <property type="match status" value="1"/>
</dbReference>
<evidence type="ECO:0000256" key="4">
    <source>
        <dbReference type="ARBA" id="ARBA00022982"/>
    </source>
</evidence>
<feature type="repeat" description="WD" evidence="6">
    <location>
        <begin position="175"/>
        <end position="205"/>
    </location>
</feature>
<feature type="repeat" description="WD" evidence="6">
    <location>
        <begin position="216"/>
        <end position="257"/>
    </location>
</feature>
<dbReference type="InterPro" id="IPR036909">
    <property type="entry name" value="Cyt_c-like_dom_sf"/>
</dbReference>
<keyword evidence="6" id="KW-0853">WD repeat</keyword>
<evidence type="ECO:0000256" key="3">
    <source>
        <dbReference type="ARBA" id="ARBA00022723"/>
    </source>
</evidence>
<feature type="repeat" description="WD" evidence="6">
    <location>
        <begin position="338"/>
        <end position="379"/>
    </location>
</feature>
<accession>A0ABV4EXR8</accession>
<sequence length="495" mass="50827">MLPSLSWINESNGAFLPEAKPVDHGHARFPERSPAGPDGRQGAFGCAARTGQNDPGASLWVSPTAMDSILRLATFLVMASLLLALQPAQAQLAGHGGPVRAIAVSGDGRTVLSGSFDTAAIRWSLATESAEQVLRFHSGAVNAVAFLGDGRMATAGADGQIAIWTSGRPQPDRVFADHTGPIVGLAVSPDASRLASASWDQTVRISSLPDGGTRVLQGHSQNVNGVAFAADGQSLVSVGYDLTVRIWRLPDGSAEIVTVPSPLNAVAISPDGEIVTGAADGKLRMMSADGKAGGEVMAGATPIVALAVSHDGALIAAAAIDGTVAIVDRKAGSVLRTLAGLGGPVWSVAFLPDGVTLLTGGADGKIRRWNALTGAAIGSNVVGTPGDPLAGYAGDHGAEIFRACVACHTLSETEVQRAGPTLAGLFGRKIASLPGYRFSDALKTMDIVWTPETVSKLFEIGPNAYTPGTKMPEQHIGSAEDRRALTDFLARATSK</sequence>
<proteinExistence type="predicted"/>
<evidence type="ECO:0000259" key="8">
    <source>
        <dbReference type="PROSITE" id="PS51007"/>
    </source>
</evidence>
<evidence type="ECO:0000256" key="1">
    <source>
        <dbReference type="ARBA" id="ARBA00022448"/>
    </source>
</evidence>
<dbReference type="InterPro" id="IPR002327">
    <property type="entry name" value="Cyt_c_1A/1B"/>
</dbReference>
<dbReference type="InterPro" id="IPR001680">
    <property type="entry name" value="WD40_rpt"/>
</dbReference>
<comment type="caution">
    <text evidence="9">The sequence shown here is derived from an EMBL/GenBank/DDBJ whole genome shotgun (WGS) entry which is preliminary data.</text>
</comment>
<evidence type="ECO:0000256" key="7">
    <source>
        <dbReference type="PROSITE-ProRule" id="PRU00433"/>
    </source>
</evidence>
<evidence type="ECO:0000256" key="6">
    <source>
        <dbReference type="PROSITE-ProRule" id="PRU00221"/>
    </source>
</evidence>
<gene>
    <name evidence="9" type="ORF">ABIF29_002734</name>
</gene>
<dbReference type="Gene3D" id="1.10.760.10">
    <property type="entry name" value="Cytochrome c-like domain"/>
    <property type="match status" value="1"/>
</dbReference>
<feature type="repeat" description="WD" evidence="6">
    <location>
        <begin position="134"/>
        <end position="164"/>
    </location>
</feature>
<feature type="repeat" description="WD" evidence="6">
    <location>
        <begin position="92"/>
        <end position="133"/>
    </location>
</feature>
<dbReference type="InterPro" id="IPR009056">
    <property type="entry name" value="Cyt_c-like_dom"/>
</dbReference>
<reference evidence="9 10" key="1">
    <citation type="submission" date="2024-07" db="EMBL/GenBank/DDBJ databases">
        <title>Genomic Encyclopedia of Type Strains, Phase V (KMG-V): Genome sequencing to study the core and pangenomes of soil and plant-associated prokaryotes.</title>
        <authorList>
            <person name="Whitman W."/>
        </authorList>
    </citation>
    <scope>NUCLEOTIDE SEQUENCE [LARGE SCALE GENOMIC DNA]</scope>
    <source>
        <strain evidence="9 10">USDA 415</strain>
    </source>
</reference>
<dbReference type="Pfam" id="PF00034">
    <property type="entry name" value="Cytochrom_C"/>
    <property type="match status" value="1"/>
</dbReference>
<keyword evidence="1" id="KW-0813">Transport</keyword>